<evidence type="ECO:0000313" key="2">
    <source>
        <dbReference type="Proteomes" id="UP000887013"/>
    </source>
</evidence>
<dbReference type="AlphaFoldDB" id="A0A8X6PJR4"/>
<accession>A0A8X6PJR4</accession>
<sequence>MGPEHPLNSLTCPEYWRVRGGRYFLLSVQAILNQSTNLASLRSKARCHQPSGKTWLLALNFMRAQRQWQRLQTGTDLPLLRILVPQVTSCCPFLLL</sequence>
<reference evidence="1" key="1">
    <citation type="submission" date="2020-08" db="EMBL/GenBank/DDBJ databases">
        <title>Multicomponent nature underlies the extraordinary mechanical properties of spider dragline silk.</title>
        <authorList>
            <person name="Kono N."/>
            <person name="Nakamura H."/>
            <person name="Mori M."/>
            <person name="Yoshida Y."/>
            <person name="Ohtoshi R."/>
            <person name="Malay A.D."/>
            <person name="Moran D.A.P."/>
            <person name="Tomita M."/>
            <person name="Numata K."/>
            <person name="Arakawa K."/>
        </authorList>
    </citation>
    <scope>NUCLEOTIDE SEQUENCE</scope>
</reference>
<comment type="caution">
    <text evidence="1">The sequence shown here is derived from an EMBL/GenBank/DDBJ whole genome shotgun (WGS) entry which is preliminary data.</text>
</comment>
<dbReference type="Proteomes" id="UP000887013">
    <property type="component" value="Unassembled WGS sequence"/>
</dbReference>
<organism evidence="1 2">
    <name type="scientific">Nephila pilipes</name>
    <name type="common">Giant wood spider</name>
    <name type="synonym">Nephila maculata</name>
    <dbReference type="NCBI Taxonomy" id="299642"/>
    <lineage>
        <taxon>Eukaryota</taxon>
        <taxon>Metazoa</taxon>
        <taxon>Ecdysozoa</taxon>
        <taxon>Arthropoda</taxon>
        <taxon>Chelicerata</taxon>
        <taxon>Arachnida</taxon>
        <taxon>Araneae</taxon>
        <taxon>Araneomorphae</taxon>
        <taxon>Entelegynae</taxon>
        <taxon>Araneoidea</taxon>
        <taxon>Nephilidae</taxon>
        <taxon>Nephila</taxon>
    </lineage>
</organism>
<protein>
    <submittedName>
        <fullName evidence="1">Uncharacterized protein</fullName>
    </submittedName>
</protein>
<evidence type="ECO:0000313" key="1">
    <source>
        <dbReference type="EMBL" id="GFT70994.1"/>
    </source>
</evidence>
<dbReference type="EMBL" id="BMAW01020982">
    <property type="protein sequence ID" value="GFT70994.1"/>
    <property type="molecule type" value="Genomic_DNA"/>
</dbReference>
<keyword evidence="2" id="KW-1185">Reference proteome</keyword>
<gene>
    <name evidence="1" type="ORF">NPIL_467791</name>
</gene>
<proteinExistence type="predicted"/>
<name>A0A8X6PJR4_NEPPI</name>